<evidence type="ECO:0000313" key="2">
    <source>
        <dbReference type="Proteomes" id="UP000198992"/>
    </source>
</evidence>
<organism evidence="1 2">
    <name type="scientific">Bradyrhizobium erythrophlei</name>
    <dbReference type="NCBI Taxonomy" id="1437360"/>
    <lineage>
        <taxon>Bacteria</taxon>
        <taxon>Pseudomonadati</taxon>
        <taxon>Pseudomonadota</taxon>
        <taxon>Alphaproteobacteria</taxon>
        <taxon>Hyphomicrobiales</taxon>
        <taxon>Nitrobacteraceae</taxon>
        <taxon>Bradyrhizobium</taxon>
    </lineage>
</organism>
<proteinExistence type="predicted"/>
<dbReference type="OrthoDB" id="8229995at2"/>
<name>A0A1H4NY34_9BRAD</name>
<evidence type="ECO:0000313" key="1">
    <source>
        <dbReference type="EMBL" id="SEB99768.1"/>
    </source>
</evidence>
<dbReference type="AlphaFoldDB" id="A0A1H4NY34"/>
<dbReference type="Proteomes" id="UP000198992">
    <property type="component" value="Unassembled WGS sequence"/>
</dbReference>
<dbReference type="EMBL" id="FNTH01000001">
    <property type="protein sequence ID" value="SEB99768.1"/>
    <property type="molecule type" value="Genomic_DNA"/>
</dbReference>
<accession>A0A1H4NY34</accession>
<gene>
    <name evidence="1" type="ORF">SAMN05444164_0758</name>
</gene>
<protein>
    <submittedName>
        <fullName evidence="1">Uncharacterized protein</fullName>
    </submittedName>
</protein>
<reference evidence="1 2" key="1">
    <citation type="submission" date="2016-10" db="EMBL/GenBank/DDBJ databases">
        <authorList>
            <person name="de Groot N.N."/>
        </authorList>
    </citation>
    <scope>NUCLEOTIDE SEQUENCE [LARGE SCALE GENOMIC DNA]</scope>
    <source>
        <strain evidence="1 2">MT12</strain>
    </source>
</reference>
<dbReference type="RefSeq" id="WP_092114364.1">
    <property type="nucleotide sequence ID" value="NZ_FNTH01000001.1"/>
</dbReference>
<sequence length="146" mass="16042">MARRFLLGLHPTLGQYGLWLSVPGVDVVSATAAASFLLKSDVKNEQVIMSGSIFLPAFSGDVAVPYPATLPQNPLVSFRTYIDSGVVSYPYRLDMAIPRDITIGGVTVYEISNGFRIYNNQMIFNNAVSEAYGIYVDYMVFNRSLG</sequence>